<feature type="compositionally biased region" description="Basic and acidic residues" evidence="1">
    <location>
        <begin position="47"/>
        <end position="62"/>
    </location>
</feature>
<feature type="region of interest" description="Disordered" evidence="1">
    <location>
        <begin position="43"/>
        <end position="64"/>
    </location>
</feature>
<comment type="caution">
    <text evidence="2">The sequence shown here is derived from an EMBL/GenBank/DDBJ whole genome shotgun (WGS) entry which is preliminary data.</text>
</comment>
<organism evidence="2 3">
    <name type="scientific">Sesamum alatum</name>
    <dbReference type="NCBI Taxonomy" id="300844"/>
    <lineage>
        <taxon>Eukaryota</taxon>
        <taxon>Viridiplantae</taxon>
        <taxon>Streptophyta</taxon>
        <taxon>Embryophyta</taxon>
        <taxon>Tracheophyta</taxon>
        <taxon>Spermatophyta</taxon>
        <taxon>Magnoliopsida</taxon>
        <taxon>eudicotyledons</taxon>
        <taxon>Gunneridae</taxon>
        <taxon>Pentapetalae</taxon>
        <taxon>asterids</taxon>
        <taxon>lamiids</taxon>
        <taxon>Lamiales</taxon>
        <taxon>Pedaliaceae</taxon>
        <taxon>Sesamum</taxon>
    </lineage>
</organism>
<evidence type="ECO:0000313" key="3">
    <source>
        <dbReference type="Proteomes" id="UP001293254"/>
    </source>
</evidence>
<dbReference type="AlphaFoldDB" id="A0AAE1YJ62"/>
<keyword evidence="3" id="KW-1185">Reference proteome</keyword>
<dbReference type="Proteomes" id="UP001293254">
    <property type="component" value="Unassembled WGS sequence"/>
</dbReference>
<protein>
    <submittedName>
        <fullName evidence="2">Uncharacterized protein</fullName>
    </submittedName>
</protein>
<feature type="region of interest" description="Disordered" evidence="1">
    <location>
        <begin position="76"/>
        <end position="104"/>
    </location>
</feature>
<reference evidence="2" key="1">
    <citation type="submission" date="2020-06" db="EMBL/GenBank/DDBJ databases">
        <authorList>
            <person name="Li T."/>
            <person name="Hu X."/>
            <person name="Zhang T."/>
            <person name="Song X."/>
            <person name="Zhang H."/>
            <person name="Dai N."/>
            <person name="Sheng W."/>
            <person name="Hou X."/>
            <person name="Wei L."/>
        </authorList>
    </citation>
    <scope>NUCLEOTIDE SEQUENCE</scope>
    <source>
        <strain evidence="2">3651</strain>
        <tissue evidence="2">Leaf</tissue>
    </source>
</reference>
<dbReference type="EMBL" id="JACGWO010000003">
    <property type="protein sequence ID" value="KAK4431294.1"/>
    <property type="molecule type" value="Genomic_DNA"/>
</dbReference>
<reference evidence="2" key="2">
    <citation type="journal article" date="2024" name="Plant">
        <title>Genomic evolution and insights into agronomic trait innovations of Sesamum species.</title>
        <authorList>
            <person name="Miao H."/>
            <person name="Wang L."/>
            <person name="Qu L."/>
            <person name="Liu H."/>
            <person name="Sun Y."/>
            <person name="Le M."/>
            <person name="Wang Q."/>
            <person name="Wei S."/>
            <person name="Zheng Y."/>
            <person name="Lin W."/>
            <person name="Duan Y."/>
            <person name="Cao H."/>
            <person name="Xiong S."/>
            <person name="Wang X."/>
            <person name="Wei L."/>
            <person name="Li C."/>
            <person name="Ma Q."/>
            <person name="Ju M."/>
            <person name="Zhao R."/>
            <person name="Li G."/>
            <person name="Mu C."/>
            <person name="Tian Q."/>
            <person name="Mei H."/>
            <person name="Zhang T."/>
            <person name="Gao T."/>
            <person name="Zhang H."/>
        </authorList>
    </citation>
    <scope>NUCLEOTIDE SEQUENCE</scope>
    <source>
        <strain evidence="2">3651</strain>
    </source>
</reference>
<gene>
    <name evidence="2" type="ORF">Salat_0891500</name>
</gene>
<evidence type="ECO:0000313" key="2">
    <source>
        <dbReference type="EMBL" id="KAK4431294.1"/>
    </source>
</evidence>
<accession>A0AAE1YJ62</accession>
<proteinExistence type="predicted"/>
<evidence type="ECO:0000256" key="1">
    <source>
        <dbReference type="SAM" id="MobiDB-lite"/>
    </source>
</evidence>
<sequence>MKFCECQYEPDFDEKQDSLPFGPWLLATTPSFLRSRGVSTLNPRPAFDVRSHSGLHHTDTPRRGPAIFQYNPLLHSQTSAPTQPDFVRPPIPSPDLTLSIAPTL</sequence>
<name>A0AAE1YJ62_9LAMI</name>